<organism evidence="2 3">
    <name type="scientific">Candidatus Photodesmus blepharonis</name>
    <dbReference type="NCBI Taxonomy" id="1179155"/>
    <lineage>
        <taxon>Bacteria</taxon>
        <taxon>Pseudomonadati</taxon>
        <taxon>Pseudomonadota</taxon>
        <taxon>Gammaproteobacteria</taxon>
        <taxon>Vibrionales</taxon>
        <taxon>Vibrionaceae</taxon>
        <taxon>Candidatus Photodesmus</taxon>
    </lineage>
</organism>
<dbReference type="InterPro" id="IPR029044">
    <property type="entry name" value="Nucleotide-diphossugar_trans"/>
</dbReference>
<dbReference type="InterPro" id="IPR001173">
    <property type="entry name" value="Glyco_trans_2-like"/>
</dbReference>
<evidence type="ECO:0000259" key="1">
    <source>
        <dbReference type="Pfam" id="PF00535"/>
    </source>
</evidence>
<reference evidence="2 3" key="1">
    <citation type="submission" date="2014-03" db="EMBL/GenBank/DDBJ databases">
        <title>Selection and divergence in the genomes of co-occurring obligate luminous symbionts with specific hosts.</title>
        <authorList>
            <person name="Hendry T.A."/>
            <person name="de Wet J.R."/>
            <person name="Dunlap P.V."/>
        </authorList>
    </citation>
    <scope>NUCLEOTIDE SEQUENCE [LARGE SCALE GENOMIC DNA]</scope>
    <source>
        <strain evidence="2 3">Ppalp.1</strain>
        <plasmid evidence="2">pPB001</plasmid>
    </source>
</reference>
<sequence length="233" mass="27441">MICSIVVPCYNEEKNIESLIDKFKLLNNGSFELIMVNNGSKDNTLKMIEKEAKNYTFIKIVNIHINKGYGNGILNGLENATGDILGWTHADLQTDPLDIKNGLDLVKKNSNIKNIYIKGRRKNRSFHDSFFTFFMSVFESILLKEKLYDINAQPNLFHRDFYLRIRDNAPKDFSLDLYFYYMALKNKLEIKKFNVLFPDRIHGYSSWNNSLKSKYKFIKRTINFSFKLKRMIK</sequence>
<protein>
    <submittedName>
        <fullName evidence="2">Glycosyltransferase family protein</fullName>
    </submittedName>
</protein>
<dbReference type="Proteomes" id="UP000053784">
    <property type="component" value="Unassembled WGS sequence"/>
</dbReference>
<proteinExistence type="predicted"/>
<dbReference type="SUPFAM" id="SSF53448">
    <property type="entry name" value="Nucleotide-diphospho-sugar transferases"/>
    <property type="match status" value="1"/>
</dbReference>
<dbReference type="GO" id="GO:0016740">
    <property type="term" value="F:transferase activity"/>
    <property type="evidence" value="ECO:0007669"/>
    <property type="project" value="UniProtKB-KW"/>
</dbReference>
<keyword evidence="3" id="KW-1185">Reference proteome</keyword>
<dbReference type="OrthoDB" id="9811884at2"/>
<dbReference type="EMBL" id="JGVK01000007">
    <property type="protein sequence ID" value="KEY91496.1"/>
    <property type="molecule type" value="Genomic_DNA"/>
</dbReference>
<dbReference type="PANTHER" id="PTHR48090">
    <property type="entry name" value="UNDECAPRENYL-PHOSPHATE 4-DEOXY-4-FORMAMIDO-L-ARABINOSE TRANSFERASE-RELATED"/>
    <property type="match status" value="1"/>
</dbReference>
<dbReference type="CDD" id="cd04179">
    <property type="entry name" value="DPM_DPG-synthase_like"/>
    <property type="match status" value="1"/>
</dbReference>
<dbReference type="eggNOG" id="COG0463">
    <property type="taxonomic scope" value="Bacteria"/>
</dbReference>
<dbReference type="Pfam" id="PF00535">
    <property type="entry name" value="Glycos_transf_2"/>
    <property type="match status" value="1"/>
</dbReference>
<gene>
    <name evidence="2" type="ORF">CF67_15011</name>
</gene>
<dbReference type="AlphaFoldDB" id="A0A084CNW7"/>
<evidence type="ECO:0000313" key="3">
    <source>
        <dbReference type="Proteomes" id="UP000053784"/>
    </source>
</evidence>
<geneLocation type="plasmid" evidence="2">
    <name>pPB001</name>
</geneLocation>
<dbReference type="InterPro" id="IPR050256">
    <property type="entry name" value="Glycosyltransferase_2"/>
</dbReference>
<keyword evidence="2" id="KW-0808">Transferase</keyword>
<evidence type="ECO:0000313" key="2">
    <source>
        <dbReference type="EMBL" id="KEY91496.1"/>
    </source>
</evidence>
<comment type="caution">
    <text evidence="2">The sequence shown here is derived from an EMBL/GenBank/DDBJ whole genome shotgun (WGS) entry which is preliminary data.</text>
</comment>
<keyword evidence="2" id="KW-0614">Plasmid</keyword>
<feature type="domain" description="Glycosyltransferase 2-like" evidence="1">
    <location>
        <begin position="4"/>
        <end position="142"/>
    </location>
</feature>
<accession>A0A084CNW7</accession>
<dbReference type="RefSeq" id="WP_034413460.1">
    <property type="nucleotide sequence ID" value="NZ_JGVK01000007.1"/>
</dbReference>
<dbReference type="PANTHER" id="PTHR48090:SF7">
    <property type="entry name" value="RFBJ PROTEIN"/>
    <property type="match status" value="1"/>
</dbReference>
<name>A0A084CNW7_9GAMM</name>
<dbReference type="Gene3D" id="3.90.550.10">
    <property type="entry name" value="Spore Coat Polysaccharide Biosynthesis Protein SpsA, Chain A"/>
    <property type="match status" value="1"/>
</dbReference>